<name>A0A1H8CHM0_9FIRM</name>
<proteinExistence type="predicted"/>
<keyword evidence="2" id="KW-1185">Reference proteome</keyword>
<dbReference type="Proteomes" id="UP000199158">
    <property type="component" value="Unassembled WGS sequence"/>
</dbReference>
<organism evidence="1 2">
    <name type="scientific">Hydrogenoanaerobacterium saccharovorans</name>
    <dbReference type="NCBI Taxonomy" id="474960"/>
    <lineage>
        <taxon>Bacteria</taxon>
        <taxon>Bacillati</taxon>
        <taxon>Bacillota</taxon>
        <taxon>Clostridia</taxon>
        <taxon>Eubacteriales</taxon>
        <taxon>Oscillospiraceae</taxon>
        <taxon>Hydrogenoanaerobacterium</taxon>
    </lineage>
</organism>
<accession>A0A1H8CHM0</accession>
<evidence type="ECO:0000313" key="2">
    <source>
        <dbReference type="Proteomes" id="UP000199158"/>
    </source>
</evidence>
<protein>
    <submittedName>
        <fullName evidence="1">Uncharacterized protein</fullName>
    </submittedName>
</protein>
<reference evidence="1 2" key="1">
    <citation type="submission" date="2016-10" db="EMBL/GenBank/DDBJ databases">
        <authorList>
            <person name="de Groot N.N."/>
        </authorList>
    </citation>
    <scope>NUCLEOTIDE SEQUENCE [LARGE SCALE GENOMIC DNA]</scope>
    <source>
        <strain evidence="1 2">CGMCC 1.5070</strain>
    </source>
</reference>
<dbReference type="EMBL" id="FOCG01000002">
    <property type="protein sequence ID" value="SEM94603.1"/>
    <property type="molecule type" value="Genomic_DNA"/>
</dbReference>
<dbReference type="STRING" id="474960.SAMN05216180_2138"/>
<sequence>MPNYEKMYFVLFRKVSEQLQLVQQVTEEIYIGTEGEQEKEGGS</sequence>
<evidence type="ECO:0000313" key="1">
    <source>
        <dbReference type="EMBL" id="SEM94603.1"/>
    </source>
</evidence>
<gene>
    <name evidence="1" type="ORF">SAMN05216180_2138</name>
</gene>
<dbReference type="RefSeq" id="WP_278320600.1">
    <property type="nucleotide sequence ID" value="NZ_FOCG01000002.1"/>
</dbReference>
<dbReference type="AlphaFoldDB" id="A0A1H8CHM0"/>